<dbReference type="Pfam" id="PF00005">
    <property type="entry name" value="ABC_tran"/>
    <property type="match status" value="1"/>
</dbReference>
<evidence type="ECO:0000313" key="8">
    <source>
        <dbReference type="Proteomes" id="UP001284901"/>
    </source>
</evidence>
<dbReference type="SUPFAM" id="SSF52540">
    <property type="entry name" value="P-loop containing nucleoside triphosphate hydrolases"/>
    <property type="match status" value="1"/>
</dbReference>
<keyword evidence="3 6" id="KW-0067">ATP-binding</keyword>
<evidence type="ECO:0000313" key="7">
    <source>
        <dbReference type="EMBL" id="MDY5146790.1"/>
    </source>
</evidence>
<organism evidence="6 9">
    <name type="scientific">Actinotignum timonense</name>
    <dbReference type="NCBI Taxonomy" id="1870995"/>
    <lineage>
        <taxon>Bacteria</taxon>
        <taxon>Bacillati</taxon>
        <taxon>Actinomycetota</taxon>
        <taxon>Actinomycetes</taxon>
        <taxon>Actinomycetales</taxon>
        <taxon>Actinomycetaceae</taxon>
        <taxon>Actinotignum</taxon>
    </lineage>
</organism>
<dbReference type="SMART" id="SM00382">
    <property type="entry name" value="AAA"/>
    <property type="match status" value="1"/>
</dbReference>
<dbReference type="Proteomes" id="UP001284901">
    <property type="component" value="Unassembled WGS sequence"/>
</dbReference>
<evidence type="ECO:0000313" key="9">
    <source>
        <dbReference type="Proteomes" id="UP001288320"/>
    </source>
</evidence>
<proteinExistence type="predicted"/>
<dbReference type="PROSITE" id="PS50893">
    <property type="entry name" value="ABC_TRANSPORTER_2"/>
    <property type="match status" value="1"/>
</dbReference>
<dbReference type="PROSITE" id="PS00211">
    <property type="entry name" value="ABC_TRANSPORTER_1"/>
    <property type="match status" value="1"/>
</dbReference>
<dbReference type="InterPro" id="IPR051782">
    <property type="entry name" value="ABC_Transporter_VariousFunc"/>
</dbReference>
<dbReference type="PANTHER" id="PTHR42939">
    <property type="entry name" value="ABC TRANSPORTER ATP-BINDING PROTEIN ALBC-RELATED"/>
    <property type="match status" value="1"/>
</dbReference>
<dbReference type="InterPro" id="IPR017871">
    <property type="entry name" value="ABC_transporter-like_CS"/>
</dbReference>
<dbReference type="Proteomes" id="UP001288320">
    <property type="component" value="Unassembled WGS sequence"/>
</dbReference>
<name>A0AAW9HK78_9ACTO</name>
<dbReference type="InterPro" id="IPR003593">
    <property type="entry name" value="AAA+_ATPase"/>
</dbReference>
<dbReference type="EMBL" id="JAWNFV010000011">
    <property type="protein sequence ID" value="MDY5140871.1"/>
    <property type="molecule type" value="Genomic_DNA"/>
</dbReference>
<dbReference type="InterPro" id="IPR027417">
    <property type="entry name" value="P-loop_NTPase"/>
</dbReference>
<dbReference type="RefSeq" id="WP_087070439.1">
    <property type="nucleotide sequence ID" value="NZ_CAUPFC010000003.1"/>
</dbReference>
<feature type="domain" description="ABC transporter" evidence="5">
    <location>
        <begin position="2"/>
        <end position="229"/>
    </location>
</feature>
<reference evidence="6 8" key="1">
    <citation type="submission" date="2023-10" db="EMBL/GenBank/DDBJ databases">
        <title>Whole Genome based description of the genera Actinobaculum and Actinotignum reveals a complex phylogenetic relationship within the species included in the genus Actinotignum.</title>
        <authorList>
            <person name="Jensen C.S."/>
            <person name="Dargis R."/>
            <person name="Kemp M."/>
            <person name="Christensen J.J."/>
        </authorList>
    </citation>
    <scope>NUCLEOTIDE SEQUENCE</scope>
    <source>
        <strain evidence="7 8">SLA_B089</strain>
        <strain evidence="6">SLA_B245</strain>
    </source>
</reference>
<keyword evidence="2" id="KW-0547">Nucleotide-binding</keyword>
<evidence type="ECO:0000256" key="2">
    <source>
        <dbReference type="ARBA" id="ARBA00022741"/>
    </source>
</evidence>
<feature type="region of interest" description="Disordered" evidence="4">
    <location>
        <begin position="322"/>
        <end position="348"/>
    </location>
</feature>
<dbReference type="InterPro" id="IPR003439">
    <property type="entry name" value="ABC_transporter-like_ATP-bd"/>
</dbReference>
<dbReference type="GO" id="GO:0005524">
    <property type="term" value="F:ATP binding"/>
    <property type="evidence" value="ECO:0007669"/>
    <property type="project" value="UniProtKB-KW"/>
</dbReference>
<dbReference type="AlphaFoldDB" id="A0AAW9HK78"/>
<evidence type="ECO:0000313" key="6">
    <source>
        <dbReference type="EMBL" id="MDY5140871.1"/>
    </source>
</evidence>
<sequence length="348" mass="37333">MLSVENISKSFGSRKVLQDLSFAVRPGEIFGFVGSNGAGKTTAMRIMLGLLSKDSGQVTWNDQPIDFAARQRIGYMPEERGLYPKMQVDKQLMYFARLHGMSPDAAQAAMERWTDRLGVGSRREDAVQKLSLGNQQRVQLAAALIHDPELLILDEPFSGLDPVAVRTMSDTLRQKADEGVPVIFSSHQLDLVERLCDSVGILAGGNIVARGTVDELRNSGNPPYALAVRAEETALRTALSQAGFTVHPDPLAGTSEAPLSVGIARALVETAPANPAQSADPTPTADPTAALLAAAQQAGTVVEFAQRRPHLTELFRDVVQVPSANEDDAATPKKKRGLLGSLFGKKAK</sequence>
<keyword evidence="8" id="KW-1185">Reference proteome</keyword>
<dbReference type="GO" id="GO:0016887">
    <property type="term" value="F:ATP hydrolysis activity"/>
    <property type="evidence" value="ECO:0007669"/>
    <property type="project" value="InterPro"/>
</dbReference>
<dbReference type="EMBL" id="JAWNFY010000019">
    <property type="protein sequence ID" value="MDY5146790.1"/>
    <property type="molecule type" value="Genomic_DNA"/>
</dbReference>
<dbReference type="PANTHER" id="PTHR42939:SF1">
    <property type="entry name" value="ABC TRANSPORTER ATP-BINDING PROTEIN ALBC-RELATED"/>
    <property type="match status" value="1"/>
</dbReference>
<evidence type="ECO:0000256" key="1">
    <source>
        <dbReference type="ARBA" id="ARBA00022448"/>
    </source>
</evidence>
<accession>A0AAW9HK78</accession>
<protein>
    <submittedName>
        <fullName evidence="6">ATP-binding cassette domain-containing protein</fullName>
    </submittedName>
</protein>
<keyword evidence="1" id="KW-0813">Transport</keyword>
<dbReference type="GeneID" id="92814706"/>
<comment type="caution">
    <text evidence="6">The sequence shown here is derived from an EMBL/GenBank/DDBJ whole genome shotgun (WGS) entry which is preliminary data.</text>
</comment>
<evidence type="ECO:0000259" key="5">
    <source>
        <dbReference type="PROSITE" id="PS50893"/>
    </source>
</evidence>
<evidence type="ECO:0000256" key="3">
    <source>
        <dbReference type="ARBA" id="ARBA00022840"/>
    </source>
</evidence>
<gene>
    <name evidence="6" type="ORF">R6G74_06050</name>
    <name evidence="7" type="ORF">R6P33_07155</name>
</gene>
<dbReference type="Gene3D" id="3.40.50.300">
    <property type="entry name" value="P-loop containing nucleotide triphosphate hydrolases"/>
    <property type="match status" value="1"/>
</dbReference>
<evidence type="ECO:0000256" key="4">
    <source>
        <dbReference type="SAM" id="MobiDB-lite"/>
    </source>
</evidence>